<keyword evidence="4" id="KW-1185">Reference proteome</keyword>
<evidence type="ECO:0000259" key="2">
    <source>
        <dbReference type="Pfam" id="PF14291"/>
    </source>
</evidence>
<protein>
    <recommendedName>
        <fullName evidence="2">DUF4371 domain-containing protein</fullName>
    </recommendedName>
</protein>
<dbReference type="EnsemblPlants" id="HORVU.MOREX.r3.1HG0045520.1">
    <property type="protein sequence ID" value="HORVU.MOREX.r3.1HG0045520.1.CDS1"/>
    <property type="gene ID" value="HORVU.MOREX.r3.1HG0045520"/>
</dbReference>
<dbReference type="InterPro" id="IPR025398">
    <property type="entry name" value="DUF4371"/>
</dbReference>
<dbReference type="Gramene" id="HORVU.MOREX.r3.1HG0045520.1">
    <property type="protein sequence ID" value="HORVU.MOREX.r3.1HG0045520.1.CDS1"/>
    <property type="gene ID" value="HORVU.MOREX.r3.1HG0045520"/>
</dbReference>
<dbReference type="InterPro" id="IPR055298">
    <property type="entry name" value="AtLOH3-like"/>
</dbReference>
<dbReference type="Proteomes" id="UP000011116">
    <property type="component" value="Chromosome 1H"/>
</dbReference>
<gene>
    <name evidence="3" type="primary">LOC123409871</name>
</gene>
<accession>A0A8I6WCE0</accession>
<dbReference type="OrthoDB" id="1928493at2759"/>
<evidence type="ECO:0000313" key="4">
    <source>
        <dbReference type="Proteomes" id="UP000011116"/>
    </source>
</evidence>
<evidence type="ECO:0000256" key="1">
    <source>
        <dbReference type="SAM" id="MobiDB-lite"/>
    </source>
</evidence>
<sequence length="672" mass="76372">MKKSMDLKTLWDRASKKSKVASTSTPKPAPIIVESRSRNQGNPSPSDGLQVVPDDDKSGDDESIASNAKQLQAEAEALYLSHLTTSVHCLRFILQQGLPVHGHLENEGNAGNFLELVDWLAENIEGVKRVDLKDAPRSSELLDQKAQEQVINACAKETTRLIIEDLGDGYFSVLVYESRDVEQQEQLAICLRYVGTKGMAVERLLGIVGVEDTTPLTIKTTIQNLLTSHSLSFSRVRGLGYDAACAMKGYDNRLKKLIVDEAPSAYYVHCFAHQLQVNMVAVAKQNVHGGWFFYHLQYLMDFLVMCCEKIRMLGVAQAEYIIETFELEETEAEYGLDRESLGTPCDTPRGSRYENVMHVISLYPAIWEILCMIGDEHSGIKSLRAQQVSYAFETFEFVFIAHLLQTIFEYTDDLCSALQKRDQDIVNAIDLVSVTKKRLQLLQEDGEWERFLQKVTSFCVKHDIELVDMHGLYDPVGRSPKFYEKATNLHYYHVDMFLDVIGSQLRELDGMFDEVNTELLICMAAFNPVNSFAAYDEEKLVKLANFYPEDFSQCELLHLPFQLSNFVDDLRLDERFREVKTLAELSIKLVETRKDRVYNIVYRLLRLALILPVGTASDERDLSSVNYVNNKAENKLSEQCANDCLVTCLERETFGQVKDDAIISRFRAVNNR</sequence>
<dbReference type="KEGG" id="hvg:123409871"/>
<proteinExistence type="predicted"/>
<reference evidence="3" key="3">
    <citation type="submission" date="2022-01" db="UniProtKB">
        <authorList>
            <consortium name="EnsemblPlants"/>
        </authorList>
    </citation>
    <scope>IDENTIFICATION</scope>
    <source>
        <strain evidence="3">subsp. vulgare</strain>
    </source>
</reference>
<organism evidence="3 4">
    <name type="scientific">Hordeum vulgare subsp. vulgare</name>
    <name type="common">Domesticated barley</name>
    <dbReference type="NCBI Taxonomy" id="112509"/>
    <lineage>
        <taxon>Eukaryota</taxon>
        <taxon>Viridiplantae</taxon>
        <taxon>Streptophyta</taxon>
        <taxon>Embryophyta</taxon>
        <taxon>Tracheophyta</taxon>
        <taxon>Spermatophyta</taxon>
        <taxon>Magnoliopsida</taxon>
        <taxon>Liliopsida</taxon>
        <taxon>Poales</taxon>
        <taxon>Poaceae</taxon>
        <taxon>BOP clade</taxon>
        <taxon>Pooideae</taxon>
        <taxon>Triticodae</taxon>
        <taxon>Triticeae</taxon>
        <taxon>Hordeinae</taxon>
        <taxon>Hordeum</taxon>
    </lineage>
</organism>
<reference evidence="3" key="2">
    <citation type="submission" date="2020-10" db="EMBL/GenBank/DDBJ databases">
        <authorList>
            <person name="Scholz U."/>
            <person name="Mascher M."/>
            <person name="Fiebig A."/>
        </authorList>
    </citation>
    <scope>NUCLEOTIDE SEQUENCE [LARGE SCALE GENOMIC DNA]</scope>
    <source>
        <strain evidence="3">cv. Morex</strain>
    </source>
</reference>
<dbReference type="PANTHER" id="PTHR11697:SF230">
    <property type="entry name" value="ZINC FINGER, MYM DOMAIN CONTAINING 1"/>
    <property type="match status" value="1"/>
</dbReference>
<dbReference type="RefSeq" id="XP_044958677.1">
    <property type="nucleotide sequence ID" value="XM_045102742.1"/>
</dbReference>
<dbReference type="PANTHER" id="PTHR11697">
    <property type="entry name" value="GENERAL TRANSCRIPTION FACTOR 2-RELATED ZINC FINGER PROTEIN"/>
    <property type="match status" value="1"/>
</dbReference>
<name>A0A8I6WCE0_HORVV</name>
<evidence type="ECO:0000313" key="3">
    <source>
        <dbReference type="EnsemblPlants" id="HORVU.MOREX.r3.1HG0045520.1.CDS1"/>
    </source>
</evidence>
<dbReference type="RefSeq" id="XP_044958686.1">
    <property type="nucleotide sequence ID" value="XM_045102751.1"/>
</dbReference>
<dbReference type="Pfam" id="PF14291">
    <property type="entry name" value="DUF4371"/>
    <property type="match status" value="1"/>
</dbReference>
<feature type="compositionally biased region" description="Polar residues" evidence="1">
    <location>
        <begin position="38"/>
        <end position="47"/>
    </location>
</feature>
<feature type="domain" description="DUF4371" evidence="2">
    <location>
        <begin position="78"/>
        <end position="250"/>
    </location>
</feature>
<feature type="compositionally biased region" description="Basic and acidic residues" evidence="1">
    <location>
        <begin position="1"/>
        <end position="15"/>
    </location>
</feature>
<dbReference type="GeneID" id="123409871"/>
<reference evidence="4" key="1">
    <citation type="journal article" date="2012" name="Nature">
        <title>A physical, genetic and functional sequence assembly of the barley genome.</title>
        <authorList>
            <consortium name="The International Barley Genome Sequencing Consortium"/>
            <person name="Mayer K.F."/>
            <person name="Waugh R."/>
            <person name="Brown J.W."/>
            <person name="Schulman A."/>
            <person name="Langridge P."/>
            <person name="Platzer M."/>
            <person name="Fincher G.B."/>
            <person name="Muehlbauer G.J."/>
            <person name="Sato K."/>
            <person name="Close T.J."/>
            <person name="Wise R.P."/>
            <person name="Stein N."/>
        </authorList>
    </citation>
    <scope>NUCLEOTIDE SEQUENCE [LARGE SCALE GENOMIC DNA]</scope>
    <source>
        <strain evidence="4">cv. Morex</strain>
    </source>
</reference>
<dbReference type="AlphaFoldDB" id="A0A8I6WCE0"/>
<feature type="region of interest" description="Disordered" evidence="1">
    <location>
        <begin position="1"/>
        <end position="64"/>
    </location>
</feature>